<evidence type="ECO:0000256" key="1">
    <source>
        <dbReference type="SAM" id="Phobius"/>
    </source>
</evidence>
<dbReference type="STRING" id="765257.A0A0C9ZG45"/>
<dbReference type="PANTHER" id="PTHR21329">
    <property type="entry name" value="PHOSPHATIDYLINOSITOL N-ACETYLGLUCOSAMINYLTRANSFERASE SUBUNIT Q-RELATED"/>
    <property type="match status" value="1"/>
</dbReference>
<dbReference type="InterPro" id="IPR007720">
    <property type="entry name" value="PigQ/GPI1"/>
</dbReference>
<name>A0A0C9ZG45_9AGAM</name>
<dbReference type="EMBL" id="KN833712">
    <property type="protein sequence ID" value="KIK24934.1"/>
    <property type="molecule type" value="Genomic_DNA"/>
</dbReference>
<dbReference type="GO" id="GO:0016020">
    <property type="term" value="C:membrane"/>
    <property type="evidence" value="ECO:0007669"/>
    <property type="project" value="InterPro"/>
</dbReference>
<evidence type="ECO:0000313" key="2">
    <source>
        <dbReference type="EMBL" id="KIK24934.1"/>
    </source>
</evidence>
<reference evidence="2 3" key="1">
    <citation type="submission" date="2014-04" db="EMBL/GenBank/DDBJ databases">
        <authorList>
            <consortium name="DOE Joint Genome Institute"/>
            <person name="Kuo A."/>
            <person name="Kohler A."/>
            <person name="Costa M.D."/>
            <person name="Nagy L.G."/>
            <person name="Floudas D."/>
            <person name="Copeland A."/>
            <person name="Barry K.W."/>
            <person name="Cichocki N."/>
            <person name="Veneault-Fourrey C."/>
            <person name="LaButti K."/>
            <person name="Lindquist E.A."/>
            <person name="Lipzen A."/>
            <person name="Lundell T."/>
            <person name="Morin E."/>
            <person name="Murat C."/>
            <person name="Sun H."/>
            <person name="Tunlid A."/>
            <person name="Henrissat B."/>
            <person name="Grigoriev I.V."/>
            <person name="Hibbett D.S."/>
            <person name="Martin F."/>
            <person name="Nordberg H.P."/>
            <person name="Cantor M.N."/>
            <person name="Hua S.X."/>
        </authorList>
    </citation>
    <scope>NUCLEOTIDE SEQUENCE [LARGE SCALE GENOMIC DNA]</scope>
    <source>
        <strain evidence="2 3">441</strain>
    </source>
</reference>
<accession>A0A0C9ZG45</accession>
<dbReference type="GO" id="GO:0005783">
    <property type="term" value="C:endoplasmic reticulum"/>
    <property type="evidence" value="ECO:0007669"/>
    <property type="project" value="TreeGrafter"/>
</dbReference>
<keyword evidence="1" id="KW-0812">Transmembrane</keyword>
<keyword evidence="1" id="KW-0472">Membrane</keyword>
<evidence type="ECO:0000313" key="3">
    <source>
        <dbReference type="Proteomes" id="UP000054018"/>
    </source>
</evidence>
<feature type="transmembrane region" description="Helical" evidence="1">
    <location>
        <begin position="171"/>
        <end position="192"/>
    </location>
</feature>
<organism evidence="2 3">
    <name type="scientific">Pisolithus microcarpus 441</name>
    <dbReference type="NCBI Taxonomy" id="765257"/>
    <lineage>
        <taxon>Eukaryota</taxon>
        <taxon>Fungi</taxon>
        <taxon>Dikarya</taxon>
        <taxon>Basidiomycota</taxon>
        <taxon>Agaricomycotina</taxon>
        <taxon>Agaricomycetes</taxon>
        <taxon>Agaricomycetidae</taxon>
        <taxon>Boletales</taxon>
        <taxon>Sclerodermatineae</taxon>
        <taxon>Pisolithaceae</taxon>
        <taxon>Pisolithus</taxon>
    </lineage>
</organism>
<dbReference type="PANTHER" id="PTHR21329:SF3">
    <property type="entry name" value="PHOSPHATIDYLINOSITOL N-ACETYLGLUCOSAMINYLTRANSFERASE SUBUNIT Q"/>
    <property type="match status" value="1"/>
</dbReference>
<reference evidence="3" key="2">
    <citation type="submission" date="2015-01" db="EMBL/GenBank/DDBJ databases">
        <title>Evolutionary Origins and Diversification of the Mycorrhizal Mutualists.</title>
        <authorList>
            <consortium name="DOE Joint Genome Institute"/>
            <consortium name="Mycorrhizal Genomics Consortium"/>
            <person name="Kohler A."/>
            <person name="Kuo A."/>
            <person name="Nagy L.G."/>
            <person name="Floudas D."/>
            <person name="Copeland A."/>
            <person name="Barry K.W."/>
            <person name="Cichocki N."/>
            <person name="Veneault-Fourrey C."/>
            <person name="LaButti K."/>
            <person name="Lindquist E.A."/>
            <person name="Lipzen A."/>
            <person name="Lundell T."/>
            <person name="Morin E."/>
            <person name="Murat C."/>
            <person name="Riley R."/>
            <person name="Ohm R."/>
            <person name="Sun H."/>
            <person name="Tunlid A."/>
            <person name="Henrissat B."/>
            <person name="Grigoriev I.V."/>
            <person name="Hibbett D.S."/>
            <person name="Martin F."/>
        </authorList>
    </citation>
    <scope>NUCLEOTIDE SEQUENCE [LARGE SCALE GENOMIC DNA]</scope>
    <source>
        <strain evidence="3">441</strain>
    </source>
</reference>
<feature type="transmembrane region" description="Helical" evidence="1">
    <location>
        <begin position="6"/>
        <end position="23"/>
    </location>
</feature>
<feature type="non-terminal residue" evidence="2">
    <location>
        <position position="1"/>
    </location>
</feature>
<dbReference type="AlphaFoldDB" id="A0A0C9ZG45"/>
<feature type="transmembrane region" description="Helical" evidence="1">
    <location>
        <begin position="204"/>
        <end position="227"/>
    </location>
</feature>
<feature type="transmembrane region" description="Helical" evidence="1">
    <location>
        <begin position="124"/>
        <end position="150"/>
    </location>
</feature>
<proteinExistence type="predicted"/>
<dbReference type="OrthoDB" id="70250at2759"/>
<dbReference type="Pfam" id="PF05024">
    <property type="entry name" value="Gpi1"/>
    <property type="match status" value="1"/>
</dbReference>
<sequence>RYHNTLWVILNDIIIGVAFRFFLYQNRTILNQLVTDGLEGVLAHRMEGMLLWLDSWPAGLKLNTELSRFYSQGFIGLITQWATFLRSCLRFLPTLNLIAETASLMGMTMATSLFLDFLGLLTAHFYACYLISSVIYRHILILIGSLWNLFRGKRYNILRNRTDPWDYEIDQLLLGTILFTLAAHLFPTIWVYYAVFALVRLSLIALYATGETLLAFMNHFPLFALMLRIKDPQRLPGKLSCSRTHAMLLTITQSHPLPLSVIFAQYTRLWRQLLQHYHPFRLGRWILQGRVLATFTHGTVYIPCQ</sequence>
<dbReference type="HOGENOM" id="CLU_065637_0_0_1"/>
<keyword evidence="1" id="KW-1133">Transmembrane helix</keyword>
<protein>
    <submittedName>
        <fullName evidence="2">Unplaced genomic scaffold scaffold_28, whole genome shotgun sequence</fullName>
    </submittedName>
</protein>
<gene>
    <name evidence="2" type="ORF">PISMIDRAFT_97705</name>
</gene>
<dbReference type="Proteomes" id="UP000054018">
    <property type="component" value="Unassembled WGS sequence"/>
</dbReference>
<dbReference type="GO" id="GO:0006506">
    <property type="term" value="P:GPI anchor biosynthetic process"/>
    <property type="evidence" value="ECO:0007669"/>
    <property type="project" value="InterPro"/>
</dbReference>
<feature type="transmembrane region" description="Helical" evidence="1">
    <location>
        <begin position="95"/>
        <end position="118"/>
    </location>
</feature>
<keyword evidence="3" id="KW-1185">Reference proteome</keyword>